<evidence type="ECO:0000313" key="2">
    <source>
        <dbReference type="Proteomes" id="UP000054776"/>
    </source>
</evidence>
<dbReference type="AlphaFoldDB" id="A0A0V0YQ04"/>
<keyword evidence="2" id="KW-1185">Reference proteome</keyword>
<organism evidence="1 2">
    <name type="scientific">Trichinella spiralis</name>
    <name type="common">Trichina worm</name>
    <dbReference type="NCBI Taxonomy" id="6334"/>
    <lineage>
        <taxon>Eukaryota</taxon>
        <taxon>Metazoa</taxon>
        <taxon>Ecdysozoa</taxon>
        <taxon>Nematoda</taxon>
        <taxon>Enoplea</taxon>
        <taxon>Dorylaimia</taxon>
        <taxon>Trichinellida</taxon>
        <taxon>Trichinellidae</taxon>
        <taxon>Trichinella</taxon>
    </lineage>
</organism>
<name>A0A0V0YQ04_TRISP</name>
<dbReference type="OrthoDB" id="5930906at2759"/>
<protein>
    <submittedName>
        <fullName evidence="1">Uncharacterized protein</fullName>
    </submittedName>
</protein>
<dbReference type="EMBL" id="JYDH01006453">
    <property type="protein sequence ID" value="KRY02221.1"/>
    <property type="molecule type" value="Genomic_DNA"/>
</dbReference>
<comment type="caution">
    <text evidence="1">The sequence shown here is derived from an EMBL/GenBank/DDBJ whole genome shotgun (WGS) entry which is preliminary data.</text>
</comment>
<dbReference type="Proteomes" id="UP000054776">
    <property type="component" value="Unassembled WGS sequence"/>
</dbReference>
<dbReference type="InParanoid" id="A0A0V0YQ04"/>
<evidence type="ECO:0000313" key="1">
    <source>
        <dbReference type="EMBL" id="KRY02221.1"/>
    </source>
</evidence>
<reference evidence="1 2" key="1">
    <citation type="submission" date="2015-01" db="EMBL/GenBank/DDBJ databases">
        <title>Evolution of Trichinella species and genotypes.</title>
        <authorList>
            <person name="Korhonen P.K."/>
            <person name="Edoardo P."/>
            <person name="Giuseppe L.R."/>
            <person name="Gasser R.B."/>
        </authorList>
    </citation>
    <scope>NUCLEOTIDE SEQUENCE [LARGE SCALE GENOMIC DNA]</scope>
    <source>
        <strain evidence="1">ISS3</strain>
    </source>
</reference>
<proteinExistence type="predicted"/>
<gene>
    <name evidence="1" type="ORF">T01_7310</name>
</gene>
<feature type="non-terminal residue" evidence="1">
    <location>
        <position position="41"/>
    </location>
</feature>
<accession>A0A0V0YQ04</accession>
<sequence>MASKVVMCLSQYTGKPPYWNSLEMEQGLLKFCIGDFFAIIM</sequence>